<dbReference type="Pfam" id="PF00501">
    <property type="entry name" value="AMP-binding"/>
    <property type="match status" value="5"/>
</dbReference>
<dbReference type="PROSITE" id="PS50075">
    <property type="entry name" value="CARRIER"/>
    <property type="match status" value="5"/>
</dbReference>
<dbReference type="InterPro" id="IPR020845">
    <property type="entry name" value="AMP-binding_CS"/>
</dbReference>
<feature type="domain" description="Carrier" evidence="6">
    <location>
        <begin position="5083"/>
        <end position="5160"/>
    </location>
</feature>
<evidence type="ECO:0000259" key="6">
    <source>
        <dbReference type="PROSITE" id="PS50075"/>
    </source>
</evidence>
<dbReference type="InterPro" id="IPR000873">
    <property type="entry name" value="AMP-dep_synth/lig_dom"/>
</dbReference>
<feature type="domain" description="Carrier" evidence="6">
    <location>
        <begin position="7412"/>
        <end position="7492"/>
    </location>
</feature>
<feature type="domain" description="Carrier" evidence="6">
    <location>
        <begin position="2499"/>
        <end position="2574"/>
    </location>
</feature>
<dbReference type="CDD" id="cd19540">
    <property type="entry name" value="LCL_NRPS-like"/>
    <property type="match status" value="1"/>
</dbReference>
<organism evidence="7 8">
    <name type="scientific">Pseudonocardia abyssalis</name>
    <dbReference type="NCBI Taxonomy" id="2792008"/>
    <lineage>
        <taxon>Bacteria</taxon>
        <taxon>Bacillati</taxon>
        <taxon>Actinomycetota</taxon>
        <taxon>Actinomycetes</taxon>
        <taxon>Pseudonocardiales</taxon>
        <taxon>Pseudonocardiaceae</taxon>
        <taxon>Pseudonocardia</taxon>
    </lineage>
</organism>
<dbReference type="InterPro" id="IPR006162">
    <property type="entry name" value="Ppantetheine_attach_site"/>
</dbReference>
<gene>
    <name evidence="7" type="ORF">I4I81_18690</name>
</gene>
<dbReference type="NCBIfam" id="TIGR01720">
    <property type="entry name" value="NRPS-para261"/>
    <property type="match status" value="2"/>
</dbReference>
<evidence type="ECO:0000313" key="7">
    <source>
        <dbReference type="EMBL" id="MBW0136280.1"/>
    </source>
</evidence>
<dbReference type="InterPro" id="IPR001031">
    <property type="entry name" value="Thioesterase"/>
</dbReference>
<keyword evidence="2" id="KW-0596">Phosphopantetheine</keyword>
<evidence type="ECO:0000256" key="2">
    <source>
        <dbReference type="ARBA" id="ARBA00022450"/>
    </source>
</evidence>
<dbReference type="PROSITE" id="PS00012">
    <property type="entry name" value="PHOSPHOPANTETHEINE"/>
    <property type="match status" value="5"/>
</dbReference>
<dbReference type="PANTHER" id="PTHR45527">
    <property type="entry name" value="NONRIBOSOMAL PEPTIDE SYNTHETASE"/>
    <property type="match status" value="1"/>
</dbReference>
<dbReference type="Pfam" id="PF00975">
    <property type="entry name" value="Thioesterase"/>
    <property type="match status" value="1"/>
</dbReference>
<evidence type="ECO:0000256" key="4">
    <source>
        <dbReference type="ARBA" id="ARBA00022737"/>
    </source>
</evidence>
<dbReference type="InterPro" id="IPR001242">
    <property type="entry name" value="Condensation_dom"/>
</dbReference>
<evidence type="ECO:0000256" key="1">
    <source>
        <dbReference type="ARBA" id="ARBA00001957"/>
    </source>
</evidence>
<keyword evidence="8" id="KW-1185">Reference proteome</keyword>
<dbReference type="InterPro" id="IPR010060">
    <property type="entry name" value="NRPS_synth"/>
</dbReference>
<keyword evidence="3" id="KW-0597">Phosphoprotein</keyword>
<dbReference type="InterPro" id="IPR009081">
    <property type="entry name" value="PP-bd_ACP"/>
</dbReference>
<dbReference type="Pfam" id="PF00668">
    <property type="entry name" value="Condensation"/>
    <property type="match status" value="9"/>
</dbReference>
<dbReference type="InterPro" id="IPR010071">
    <property type="entry name" value="AA_adenyl_dom"/>
</dbReference>
<feature type="domain" description="Carrier" evidence="6">
    <location>
        <begin position="986"/>
        <end position="1063"/>
    </location>
</feature>
<feature type="domain" description="Carrier" evidence="6">
    <location>
        <begin position="3553"/>
        <end position="3630"/>
    </location>
</feature>
<comment type="caution">
    <text evidence="7">The sequence shown here is derived from an EMBL/GenBank/DDBJ whole genome shotgun (WGS) entry which is preliminary data.</text>
</comment>
<reference evidence="7 8" key="1">
    <citation type="submission" date="2020-11" db="EMBL/GenBank/DDBJ databases">
        <title>Pseudonocardia abyssalis sp. nov. and Pseudonocardia oceani sp. nov., description and phylogenomic analysis of two novel actinomycetes isolated from the deep Southern Ocean.</title>
        <authorList>
            <person name="Parra J."/>
        </authorList>
    </citation>
    <scope>NUCLEOTIDE SEQUENCE [LARGE SCALE GENOMIC DNA]</scope>
    <source>
        <strain evidence="7 8">KRD-168</strain>
    </source>
</reference>
<dbReference type="NCBIfam" id="NF003417">
    <property type="entry name" value="PRK04813.1"/>
    <property type="match status" value="5"/>
</dbReference>
<dbReference type="InterPro" id="IPR025110">
    <property type="entry name" value="AMP-bd_C"/>
</dbReference>
<dbReference type="Pfam" id="PF13193">
    <property type="entry name" value="AMP-binding_C"/>
    <property type="match status" value="5"/>
</dbReference>
<comment type="cofactor">
    <cofactor evidence="1">
        <name>pantetheine 4'-phosphate</name>
        <dbReference type="ChEBI" id="CHEBI:47942"/>
    </cofactor>
</comment>
<sequence length="7770" mass="820400">MNHGDDRSRKLFPLTRAQRGVWAAQQLFPTATAYRVGQLVWLDGDVDTALFAEAVARTFTESAALRARFTDGDGPPQQWVDDAAELPTGIVDDAADDVEIRRRVRESFDVATDLSGPVVSSSTLHRRTDGDWVWAFATHHVLVDAYGLSLFTRRVGEIYSARLGGEEPVARWYGEWSDVAAAEGAQAVDPPAAPGRRSTRPRWDTVFAVSEARGHAAGVDSEGLFAISDQRAPLPLPSSIGADLKAAARGSRVNWAAYVTALWGVYDALAEGRQELLLRVPFMMRHDAAALRTPGMLVTTLPVAVRLTGDATVGDVARDVAEQLRTTGRDERWTEERIARSWPGGELDYRTLPLINIKAFDYEARFGAVVGRQETVNPGPVGRLDLTVYSDPVHGFRMELAGNEAFTDAAGLARHAENFARFVEAVVDGDPTERVAELPSVVGGSDGARVDAWSTGPSIDREPTDLDALIRAQATRTPDAVAIIDDGDGDTLTFAQFDVRTNALAALLVERGVGAGDRVGVLLPRSADLVVTLAAVARAGAAWVPVDTSYPPDRVEYVFTDAGVSAVITDTATAAAHREGLAGVHAERVCLDDAGVVAELERGRAAAPVLARPLVPADTAYFVYTSGTTGRPKGVRVTHRGIVNRLLWAVEVHGLGPEDRILQKTPATFDACMWEFFGGLLVGGTVVVARDQGHRDPEYLADVIARRRVTVTHFVPSMLQAFLTSEPDPARLRSLRQVFVSGEAFPVAAVAQARRVFGDARIDNVYGPTETTVDVTYLPLDTPDGPLALDPRLSVVPIGGPPPNVSTLVLDGWLRPVGPGVVGELYIGGVQLADGYAGRFGLTAERFVADPFGAAGSRLYRTGDLVRWDDTGSLEYLGRTDDQVKVRGFRIELDEVRAVLEQHPDVSGAAVLALENPAGGKFLAAYVTGTVLADDLRGFAGTVLPDYMVPTTVTRIETFPVTANGKLDRAALPVPDLGAGGGGGRAAESAAELVLVSVFRDVLALDEDAVVSVEDDFFRLGGDSILSIQVVTRARRLGVLVTAAEVFTARTVAALAGLSQRRASAEVPGAPAEVAESGLWPIAAAAVDMPGFGAFTQSFVFTTPAGLDEDVLGRVLGRVVEHHPALRGRLVRGDGAVRFEVGEPGAVVVGDRLRVEPSEGWARRVDGLTAELSESLDLDAGVLWRAVWFPGAGRLLWVIHHLVVDGVSWRILGDDLVQAWEIETGRSSEALAPVGTGLPGWSAALAARAADPDVTAQADHWAGVVTGADPLLGSRAPDPVRDTYASVDRIEVSLPAEVTRAVLTAVPHVLSAGVDDVLLGALAVAVGAWRAGRGVDHRRVLVGLEGHGREEALIPGSDLSRTVGWFTTWYPVGLDTDDVDPVAAVSGPDAAADAVLRVKEHLRAVPARGIGYGLLRPALPEGNSPQIGFNYLGRFFSTADAWATAPEHPGLRAHLPRERPLPALIDINAAVVGAGGDAALVATFDIARSAVPASDVREIADLWVRTLSTLRAFSDAAPVARRSPSDVTADGVTQADLDGWTARYGEVSDVQPLTPLQRGIVVESLLADPGDGESGGIDVYVTQTVLRLEGDLDPDRLRGAFAHVLERYPNLRTAIAPTAAGEHVAVVPRATTVPFAVEDAAGDPTAVRRAADRDRAVAFDLGATPLLRVCLVRTAPHTRTAPETHSAVLTMHHVLADGWSMPRLVQALVEAYRSPAETSSPVPDRAHRDFLVWLNAQDEAASVTRWTHALGAVEEPTLVAPGVSSGSTAFPDERLVELDPDLSAALHRAARRVDATLSSLVQAAWGVLLTTVTGQDTVVFGAIVSGRPADVDGIEDAVGLFINTVPIPVAVGANPSLADLVRQVQEHNTGLIEHHQVPLTELHRATGHNPLFDTVVVYENYPFDEVGRPTDRPAELVVADIEIRDSTHYPLALAVLPTADRIGFRLTSRPDRFDAAAVDRFCAVFLRILEAFAVDAAADTRIADLDVAGVVDTDETPGAGPAATIDSLLRERATATPDAVALVDDHDGTRLTYARLHARIDAAAALLAERGIGAADRVAVLLPRSTELVVVLAAVLRAGAAYVPVDPAHPAERIARILAESGAVLVVTDGPVGAPAPTLLLDDVRSRLDSGASATPSRPVAAGDTACVVFTSGTTGLPKGVALSHRALVNRLSWGREVLGHGPGSVALAKSGLGFVDAVTELFGPLVAGATVVVVPDPVAGDPAALVEAIRRHRVTHLLTVPSLADAMAPDAALGSLRSWVSSGEALTRATAGRMRRVAPGAVLRNFYGSTEVTGDATLDTVPATGAITLGAPPVGTSVRVLDRWLRPVGPGVVGELHVGGVQLADGYVGRAGLTAERFVADPSGSGGRLYRTGDVVRRDVDGRLHYLGRVDDQVKVRGFRVEPDEVRAVLERHPDVSGAAVLALDHPAGGKFLAAYVTGPVPVDALRAFAGTVLPGHMVPTAFTRVDEFPVTANGKLDRAALPVPDLGASTGGREPGTDTEIVLAGVFRDVLALDEDAAPSVDDDFFHLGGHSLLATRVVARVNAALGSALTLRDVFDHPTVAALARVVGDGGPGPLLRVGSLERPADLPVSYGQQSLWLIERLGGPAGRYTVPVVMRLAGDVDEASLGAALRDVVSRHEALRTLLVEDDGRLHQRIVAADRAADLLPLTAEDVTGADAVDARITELVQTGFDLATDIPVRAGLLRLSAAERVFVLALHHHAVDEWSLRSLLGDLSTAYRARVAGHAPQWTPLTAQYADYALWQRRALGDAADPDSALAAHLRHWRDALADAPEESTICADRVRPAEPGHRGADVSFALDPDTVDGLRRVSDGSGATMFMIAQAAAAVTVSVLGGSDDVVIGSPVGGRTADGLEDLVGYFVNTLAVRHRLGRADTLADVLAATRRTVLDGLAHQDAPFEQVVAASGAERSVNRNPLFQVMLTHHIGAQTQGLVLDGVDVATRPVTLGAAKVDLDLALQETPAGVTGFLTYATDLFDRSTADRFVAVFRNALHAVATTPDARIADLALLPDAPGPLAGPVLDVPGTTLDALVRAQAAASPDAVAVVHDDGTELTYAEFDARVDALAHVLLDAGVATGDRVAVLVGRHARQVVTLAAVLRAGAAYVPIDPAYPTERIGLVLEDAAPSVVVADAAAASAHAAALTGVRLVDPAEAAIGGPPVLARPLTPADAAYVIFTSGTTGRPKGVVVPHRAIVNLIRWRQGVFPLRAGDRVLQKSSVGFDVSVPEFFWPLAVGAAVRMIRDGGEKDPAYLAALLRTESFGYADFLPSVVRALVDDGEDLSTFRVRHVTVGSESVPVSVARELRAPGRTVWNLYGPTEATVEAVGYDVAGLSDDATSTPIGGPLANTSVHVLDGWLRPVGPGVVGELHLGGVQLADGYVGRAGLTAERFVADPSGSGGRLYRTGDVVRRDVDGRLHYLGRVDDQVKVRGFRIEPDEVRAALEQHAEVSGAAVLAVDHPAGGRFLAAYVTAAAGAAADAEAFAEAVRTFAGSVLPDYMVPTTVIRVDTFPVTANGKLDRAALPVPDLGGGGGRAAESPTERALVSVFRDVLALAPAAGLSVDDDFFRLGGDSILSIQVVSRARRLGVVVTAAEVFTARTVAALAELSDGRAGAPVAAVGVVAESGLWPIAASAVDDPGFGAFTQSSVFTTPAGLDEDLLGRVLGRVVEHHPALRGRLVRGDGAVRFEIRDPGAVVVGDRLTVEPFDGWVGRVDELTAELSESLDLEAGVLWRAVWFPGDAEGRLLLVVHHLVVDGVSWRILGDDLRHAWEIETGRGTDALTPVGTGLPAWSAALAARAADADVTAQADHWAGVVSGVDPLLGSRAPDPARDTYATVGRVEVSVPAEVTRAVLTAVPHALSAGVDDVLLGALTVAVGAWRAEKGVDHRRVLVGLEGHGREETLVPGSDLSRTVGWFTTWYPVALDTGEIDPVAAVSGPDAAADAVLRVKEHLRAVPARGIGYGLVGPALPEGNRPQIGFNYLGQFSTADAGGAWAAAPERPGLQAHLPEDLPLPAVIDVNVAAVPDGTGGQVLTGVVSYAAGIVGEIDVREIVDLWVEALTTLHARTPRGIRRSPSDLTARGLTQADVDGWEARYGHLADVQPLTPLQQGIAFEAIIGGSGVGASVGVDVYTTETVLHLDGDLDVDRLRRALDAVLDRHPHLRAAIAATGSGEHVAVIPVDVEVPLTVLDASGAPDPAAARRQAADAARAVTFDLASAPLLRTTVVTTAPREHAVVLTMHHVLADGWSMPRFVRELLEAYGSPGAARTGTTGADPAYLAFLRRLDDRDRPATTAAWTRALAAVEEPTLLAPGAAPVSEGFPEEIAFAADADTTAALTAVARSAGSTLNSVVQTAWSVFLSTVTGQDTVVFGSTVSGRPADIDGIEDAIGLFINTIPTPVTVDGTAGLAELVRRVQDQNTRLLEHHHAPLSELQRLAGHSPLFDTIVVYENYPLDGSDIGRSHGGVRLRDVTGRDATHYPLALAVIPGATGIAFHLTYRADLLGAATAQRYAAAFRGILETIATEPERRIADLRTLLPADERDLAAWSTGPVVGGSDTTLDALLRAQAARTPEAVAVVGDDGHAVTYAQFDARVNALAHVLVARGVAVGDRVGIVLPRSADLLVAVVAAVRAGAAYVPVDPQYPAERIGSVLDDADPAVVLTDSRTSAALDRARPVVEIDHRGVADALDAGRVGPPVLARPLVPADTAYVMFTSGTTGRPKGVAVPHRAIANLIAWRQSTFPLAAGDRVLQKSSVGFDVSVPEIFWPLAVGAVVRLIRAGGEKDGAYLADLLRTERFGYADFLPTVVGALTAGGDDLSSLRVDHVTVGSESVPPRVARALTAAGRAVWNMYGPTEAAVEIAGYDVAGLPADATTTPIGRPLPHSSFRVLDTWLRPVAPGTPGELYLGGAQLAQGYLGRPALTAERFVADPSGGAGERLYRTGDVVRWNDDGQLEYLGRVDDQIKVRGFRIEPDEIRTALELHPDVSGAVVLALDHPAGGKQLAAYVTGPDSPDVETALRAYLAARLPEYMVPAAILVVDAFPTLANGKVDRRALPAPELGGGGGRAAESETERVVAAVFRDVLRLPAHVDLGADDDFFRLGGDSILSIQVVSRARRAGVVVSAAEVFTVRTVGGLAALADGRAGTASASLPEVSDSVLLPIAAQHVGEPGFASFTQSFVFVTPPQLTADRLERILARVVDHHGALRGRLVRDDTGWRFRVEERTATHVADRLSEEAAWSPDRLRSATERLSLDLDPEGGVLWRAARFPGDDDGASTGRLLLVVHHLVVDGVSWRIIGDDLRHAWELETGAVTEPLPPTGMSVTTWAEALARRAADDDVVGQLAHWTAATADAGAPLGTRPLDPAVDTYAVAGAVPLEVSAEVTGSLLVDLPWLLTAGVDDVLLGALTSAVGAWRATRGTEQGAVRVGLEGHGREESLVPGSDLSRAIGWFTAWYPVSLSTDDVDPTAAVADPRAGADAVLRVKEHLARVPATGVGFGLLRHVNPDTRGALASGAAPHIGFNYLGRFTATPQAQQPWDNAADAAGVDGYVAGELPLPAALDVNVEAVDSGDGPVLRGTLTYATGLLTEADAAELAALWTRALTTLHDYARGTRAVRRSASDLTADGVGAHDIEVWEDRYGPLSDVQPLTPLQEGLAFQAGLAAEDVDVYVVQSVFHLSGPVDAGRLETALGRVLERYPNLRAGIAPLAGGASVAVIPETVAIPFRVVHDVAEPAERVRQVADEDRLTPFELDRPPLVRAALVSGTDTEHQFVLTLHHVLVDGWSTPLLITALFEAYADPGRRPEPETAYREFLTWLGRRDRARSEAAWTRALEPVTGATLVAGRPGIGVTESTLAVVDGGVGAAAFGELSGLDAGATINTVVQTAWGIALGELLGEETVVFGVIVSGRPADVDGIEDAVGLFINTIATPVTVRDGLAFSELVSRQQEQSTALLEHHQVPLSDLHRIARQTPLFDSLVVYENYPADAESRDRVERATGFAVRDVAGSDATHYPVTLIVEPGGTLGLRVAYMPSLVSRETAERLLETTRLVLEHGARSPRLRVAHLRELVRVARTAASPDGAPHAGYRLPLAGFGIGDADLWRAAVTQVSHALSAPACLAVDEAGAGWIVTDATPNPGALDVVADLLPALVAAYRAGAVLEVVPAPDAGAVGDSSDEALEAILDDPFWEDWLDAFVDVAPVELPRRAGGEDRGRCGVAASRGSVREAAAPADERASAIGALLRALGPDLADGAVVEIEEPARPSATRRFPVAVGGAPSGADAGLAWEPRHADEHAMLLASPVFARYLDDVPEPVLRIGVFRTGARPLADDGHPDDVGVSARILVGPDEELTVEVRVAPGVDLDAPAVAAALAADLDEYGLALLPLLAQAGPTLRRVDRLPITAAEAEQVRARYGTDAEVLPLSPLQSGLLYHMVRARETDDHHAYVSQVTRELTGSVDPARMADAIATVLGRYPNLSAGFVALGEGEVQVLPARGPLPFRVVLRDGRHTTDAEAFFAAERTAPFDHEEPPLLRFVLLERAASEWTLAMTFEHILMDGWSLNLVMGEILSIYGDPTYADRTPAASFRTYLDWLAGRDGDAARSAWRDYLADLPGPSVIWAEGGDLTGDRIETGEVHRDLAAVEAARVYAAAREARVTVGTLLQVAWGIALGRLTGSGDVVFGNTVSGRPPELDDAERIVGLLFNTLPMRVRLDPFETLADMLARVQGEQAEVIDHLYASLSDIQDDAGVGALFDTLFVVQNFPYRAAGADSAAAADHDAAVTGGGLNDATHYPVTFAVNPWMDGDRASVHVRLSFRRDAFDDAAAQTLCERYVHVLRFLVDHLDEPVGRVPALLPGEEVRAGAVTDPPVDEVTVAGLLEERVGRSPDRIALVARGRRFTFAEFAAEVHRYARLLIERGVRPEHRVALLLPRDERMVVAMFAVFAVGAAYVPVDAEHPDDRIAHMLDVARPTVTLVTDRDAARPGSGAGDVVNLDDAAVRDRIAALPASAITAAERGGGVSLDHLAYIIFTSGSTGRPKGVAIGYRGLTNMYANHVEKIFDRVVAHQGGRSMRIAHTTSFSFDASWEQLFWMLNGHEVHVIDEELRREPERLLAHYDAEHIDGFDVTPSYGQLLVDQGMLDRDRPTGRSVAADGEGVVFVSLGGEAVPERLWQQLRDAPGVEAYNLYGPTEYTINALGADLADSPTSSVGTPILHTRAYILDTSLQPVLDGVAGELYLAGAGVARGYWEQPAATAERFPACPWEPGARMYRTGDLARWTARGDIEYLGRTDDQVKIRGYRIEPGEVADVLVADPQVARAAVVARRDASGATQLHGYVVPAAGLPSSVDLDAVRARARATLPDYMLPAGLAAVAQIPLTVNGKVDARALPAIEVAGAEHTPPRTPTEQLLARAAAELLGLDRYSVAANFFESGGNSLLAMRLVARVNAVQRPDGGDHGLLVRDVFAHQTVVALAEHLDGWSGTAGPTVGEAMLLPLREVPGDTTLFCFHEYTGVATMYSHLVPLLPADWSVYGIQDPVHGGADVDFADFAEACRAYADAVVSQRPEGPYDLLGWSYGGHLAYGVAQELDRRGLGVRALAIIDAIPIADGPLQEDVEPVTVTMADLRSDTGLQDRIAATIEEEVGPELGERMFGGLDATQRRAIAVAATRVDLLLTAPTDGRLDVPALLVAAAGEDDRPDSYTAQLEGMWSAFLPRLETVRVDTPHSEIVLGAGQAQRWVPAFVDLADRSPVPTEGVEHR</sequence>
<dbReference type="SMART" id="SM00824">
    <property type="entry name" value="PKS_TE"/>
    <property type="match status" value="1"/>
</dbReference>
<dbReference type="SMART" id="SM00823">
    <property type="entry name" value="PKS_PP"/>
    <property type="match status" value="5"/>
</dbReference>
<dbReference type="NCBIfam" id="NF004282">
    <property type="entry name" value="PRK05691.1"/>
    <property type="match status" value="9"/>
</dbReference>
<proteinExistence type="predicted"/>
<keyword evidence="5" id="KW-0045">Antibiotic biosynthesis</keyword>
<evidence type="ECO:0000313" key="8">
    <source>
        <dbReference type="Proteomes" id="UP000694287"/>
    </source>
</evidence>
<name>A0ABS6UVJ0_9PSEU</name>
<dbReference type="PANTHER" id="PTHR45527:SF1">
    <property type="entry name" value="FATTY ACID SYNTHASE"/>
    <property type="match status" value="1"/>
</dbReference>
<dbReference type="RefSeq" id="WP_218616227.1">
    <property type="nucleotide sequence ID" value="NZ_JADQDK010000001.1"/>
</dbReference>
<dbReference type="Proteomes" id="UP000694287">
    <property type="component" value="Unassembled WGS sequence"/>
</dbReference>
<keyword evidence="4" id="KW-0677">Repeat</keyword>
<dbReference type="NCBIfam" id="TIGR01733">
    <property type="entry name" value="AA-adenyl-dom"/>
    <property type="match status" value="5"/>
</dbReference>
<accession>A0ABS6UVJ0</accession>
<protein>
    <submittedName>
        <fullName evidence="7">Non-ribosomal peptide synthase/polyketide synthase</fullName>
    </submittedName>
</protein>
<evidence type="ECO:0000256" key="5">
    <source>
        <dbReference type="ARBA" id="ARBA00023194"/>
    </source>
</evidence>
<dbReference type="PROSITE" id="PS00455">
    <property type="entry name" value="AMP_BINDING"/>
    <property type="match status" value="5"/>
</dbReference>
<dbReference type="InterPro" id="IPR020802">
    <property type="entry name" value="TesA-like"/>
</dbReference>
<evidence type="ECO:0000256" key="3">
    <source>
        <dbReference type="ARBA" id="ARBA00022553"/>
    </source>
</evidence>
<dbReference type="Pfam" id="PF00550">
    <property type="entry name" value="PP-binding"/>
    <property type="match status" value="5"/>
</dbReference>
<dbReference type="CDD" id="cd05930">
    <property type="entry name" value="A_NRPS"/>
    <property type="match status" value="5"/>
</dbReference>
<dbReference type="EMBL" id="JADQDK010000001">
    <property type="protein sequence ID" value="MBW0136280.1"/>
    <property type="molecule type" value="Genomic_DNA"/>
</dbReference>
<dbReference type="InterPro" id="IPR020806">
    <property type="entry name" value="PKS_PP-bd"/>
</dbReference>